<proteinExistence type="predicted"/>
<protein>
    <recommendedName>
        <fullName evidence="1">gamma-glutamylcyclotransferase</fullName>
        <ecNumber evidence="1">4.3.2.9</ecNumber>
    </recommendedName>
</protein>
<dbReference type="RefSeq" id="XP_001229471.1">
    <property type="nucleotide sequence ID" value="XM_001229470.1"/>
</dbReference>
<dbReference type="Gene3D" id="3.10.490.10">
    <property type="entry name" value="Gamma-glutamyl cyclotransferase-like"/>
    <property type="match status" value="1"/>
</dbReference>
<dbReference type="InterPro" id="IPR013024">
    <property type="entry name" value="GGCT-like"/>
</dbReference>
<dbReference type="PANTHER" id="PTHR12935">
    <property type="entry name" value="GAMMA-GLUTAMYLCYCLOTRANSFERASE"/>
    <property type="match status" value="1"/>
</dbReference>
<evidence type="ECO:0000259" key="6">
    <source>
        <dbReference type="Pfam" id="PF06094"/>
    </source>
</evidence>
<accession>Q2H9Z9</accession>
<evidence type="ECO:0000256" key="5">
    <source>
        <dbReference type="SAM" id="MobiDB-lite"/>
    </source>
</evidence>
<dbReference type="InParanoid" id="Q2H9Z9"/>
<feature type="domain" description="Gamma-glutamylcyclotransferase AIG2-like" evidence="6">
    <location>
        <begin position="17"/>
        <end position="103"/>
    </location>
</feature>
<dbReference type="GeneID" id="4389778"/>
<dbReference type="HOGENOM" id="CLU_048475_0_1_1"/>
<keyword evidence="2" id="KW-0456">Lyase</keyword>
<dbReference type="PANTHER" id="PTHR12935:SF0">
    <property type="entry name" value="GAMMA-GLUTAMYLCYCLOTRANSFERASE"/>
    <property type="match status" value="1"/>
</dbReference>
<dbReference type="Proteomes" id="UP000001056">
    <property type="component" value="Unassembled WGS sequence"/>
</dbReference>
<evidence type="ECO:0000256" key="4">
    <source>
        <dbReference type="PIRSR" id="PIRSR617939-2"/>
    </source>
</evidence>
<feature type="compositionally biased region" description="Low complexity" evidence="5">
    <location>
        <begin position="242"/>
        <end position="251"/>
    </location>
</feature>
<dbReference type="CDD" id="cd06661">
    <property type="entry name" value="GGCT_like"/>
    <property type="match status" value="1"/>
</dbReference>
<dbReference type="EC" id="4.3.2.9" evidence="1"/>
<dbReference type="SUPFAM" id="SSF110857">
    <property type="entry name" value="Gamma-glutamyl cyclotransferase-like"/>
    <property type="match status" value="1"/>
</dbReference>
<evidence type="ECO:0000313" key="7">
    <source>
        <dbReference type="EMBL" id="EAQ91020.1"/>
    </source>
</evidence>
<dbReference type="STRING" id="306901.Q2H9Z9"/>
<dbReference type="OrthoDB" id="2924818at2759"/>
<dbReference type="EMBL" id="CH408030">
    <property type="protein sequence ID" value="EAQ91020.1"/>
    <property type="molecule type" value="Genomic_DNA"/>
</dbReference>
<evidence type="ECO:0000256" key="3">
    <source>
        <dbReference type="PIRSR" id="PIRSR617939-1"/>
    </source>
</evidence>
<dbReference type="eggNOG" id="ENOG502S3WQ">
    <property type="taxonomic scope" value="Eukaryota"/>
</dbReference>
<feature type="region of interest" description="Disordered" evidence="5">
    <location>
        <begin position="204"/>
        <end position="267"/>
    </location>
</feature>
<dbReference type="GO" id="GO:0003839">
    <property type="term" value="F:gamma-glutamylcyclotransferase activity"/>
    <property type="evidence" value="ECO:0007669"/>
    <property type="project" value="UniProtKB-EC"/>
</dbReference>
<dbReference type="InterPro" id="IPR036568">
    <property type="entry name" value="GGCT-like_sf"/>
</dbReference>
<dbReference type="InterPro" id="IPR017939">
    <property type="entry name" value="G-Glutamylcylcotransferase"/>
</dbReference>
<dbReference type="OMA" id="KQMNRRC"/>
<dbReference type="AlphaFoldDB" id="Q2H9Z9"/>
<feature type="active site" description="Proton acceptor" evidence="3">
    <location>
        <position position="87"/>
    </location>
</feature>
<gene>
    <name evidence="7" type="ORF">CHGG_02955</name>
</gene>
<dbReference type="Pfam" id="PF06094">
    <property type="entry name" value="GGACT"/>
    <property type="match status" value="1"/>
</dbReference>
<feature type="compositionally biased region" description="Low complexity" evidence="5">
    <location>
        <begin position="220"/>
        <end position="229"/>
    </location>
</feature>
<dbReference type="InterPro" id="IPR009288">
    <property type="entry name" value="AIG2-like_dom"/>
</dbReference>
<evidence type="ECO:0000256" key="1">
    <source>
        <dbReference type="ARBA" id="ARBA00012346"/>
    </source>
</evidence>
<reference evidence="8" key="1">
    <citation type="journal article" date="2015" name="Genome Announc.">
        <title>Draft genome sequence of the cellulolytic fungus Chaetomium globosum.</title>
        <authorList>
            <person name="Cuomo C.A."/>
            <person name="Untereiner W.A."/>
            <person name="Ma L.-J."/>
            <person name="Grabherr M."/>
            <person name="Birren B.W."/>
        </authorList>
    </citation>
    <scope>NUCLEOTIDE SEQUENCE [LARGE SCALE GENOMIC DNA]</scope>
    <source>
        <strain evidence="8">ATCC 6205 / CBS 148.51 / DSM 1962 / NBRC 6347 / NRRL 1970</strain>
    </source>
</reference>
<feature type="binding site" evidence="4">
    <location>
        <begin position="17"/>
        <end position="22"/>
    </location>
    <ligand>
        <name>substrate</name>
    </ligand>
</feature>
<dbReference type="VEuPathDB" id="FungiDB:CHGG_02955"/>
<evidence type="ECO:0000313" key="8">
    <source>
        <dbReference type="Proteomes" id="UP000001056"/>
    </source>
</evidence>
<organism evidence="7 8">
    <name type="scientific">Chaetomium globosum (strain ATCC 6205 / CBS 148.51 / DSM 1962 / NBRC 6347 / NRRL 1970)</name>
    <name type="common">Soil fungus</name>
    <dbReference type="NCBI Taxonomy" id="306901"/>
    <lineage>
        <taxon>Eukaryota</taxon>
        <taxon>Fungi</taxon>
        <taxon>Dikarya</taxon>
        <taxon>Ascomycota</taxon>
        <taxon>Pezizomycotina</taxon>
        <taxon>Sordariomycetes</taxon>
        <taxon>Sordariomycetidae</taxon>
        <taxon>Sordariales</taxon>
        <taxon>Chaetomiaceae</taxon>
        <taxon>Chaetomium</taxon>
    </lineage>
</organism>
<sequence length="345" mass="38036">MFSHSRHAAPPPGGRLYFAYGSNLWLEQMATRCPSSYFIGRAILPDYKWQINQRGVANVVPCAGRSVHGLVYELGSADDERRLDRSEGVRTGAYAKATLPVVLYEAAPALQLRVPGMVQAGGAAATVAGARRRTAILGVERPSRLAEQAPRLQPGVLVYLSEAFVQPGDPREEYVDRMNRAMSDAVVMGVPVEFFRNAVRQYIPDRAPPPVSRRSDSRSGRSSASTVTTRSRRGSESGGGRPRSSSVSSGPIVRDVGPDDVDYRRRSWNPSPVEYSRYVSSETTTRGRTAGSDDYEYWAPPASGSLLLLFGDNLYCFVVLLRVLMTYDRVDGDRGKRPWPVYLQL</sequence>
<keyword evidence="8" id="KW-1185">Reference proteome</keyword>
<name>Q2H9Z9_CHAGB</name>
<evidence type="ECO:0000256" key="2">
    <source>
        <dbReference type="ARBA" id="ARBA00023239"/>
    </source>
</evidence>